<reference evidence="2 3" key="1">
    <citation type="journal article" date="2017" name="Sci. Rep.">
        <title>Revealing the Saline Adaptation Strategies of the Halophilic Bacterium Halomonas beimenensis through High-throughput Omics and Transposon Mutagenesis Approaches.</title>
        <authorList>
            <person name="Chen Y.H."/>
            <person name="Lin S.S."/>
            <person name="Shyu Y.T."/>
        </authorList>
    </citation>
    <scope>NUCLEOTIDE SEQUENCE [LARGE SCALE GENOMIC DNA]</scope>
    <source>
        <strain evidence="2 3">NTU-111</strain>
    </source>
</reference>
<keyword evidence="3" id="KW-1185">Reference proteome</keyword>
<evidence type="ECO:0000313" key="2">
    <source>
        <dbReference type="EMBL" id="ATJ83049.1"/>
    </source>
</evidence>
<name>A0A291P854_9GAMM</name>
<dbReference type="EMBL" id="CP021435">
    <property type="protein sequence ID" value="ATJ83049.1"/>
    <property type="molecule type" value="Genomic_DNA"/>
</dbReference>
<organism evidence="2 3">
    <name type="scientific">Halomonas beimenensis</name>
    <dbReference type="NCBI Taxonomy" id="475662"/>
    <lineage>
        <taxon>Bacteria</taxon>
        <taxon>Pseudomonadati</taxon>
        <taxon>Pseudomonadota</taxon>
        <taxon>Gammaproteobacteria</taxon>
        <taxon>Oceanospirillales</taxon>
        <taxon>Halomonadaceae</taxon>
        <taxon>Halomonas</taxon>
    </lineage>
</organism>
<dbReference type="RefSeq" id="WP_097789428.1">
    <property type="nucleotide sequence ID" value="NZ_BAAADT010000034.1"/>
</dbReference>
<proteinExistence type="predicted"/>
<evidence type="ECO:0000313" key="3">
    <source>
        <dbReference type="Proteomes" id="UP000219993"/>
    </source>
</evidence>
<keyword evidence="1" id="KW-1133">Transmembrane helix</keyword>
<gene>
    <name evidence="2" type="ORF">BEI_2062</name>
</gene>
<evidence type="ECO:0000256" key="1">
    <source>
        <dbReference type="SAM" id="Phobius"/>
    </source>
</evidence>
<protein>
    <submittedName>
        <fullName evidence="2">Uncharacterized protein</fullName>
    </submittedName>
</protein>
<keyword evidence="1" id="KW-0472">Membrane</keyword>
<dbReference type="AlphaFoldDB" id="A0A291P854"/>
<sequence>MSRITAVFTVPALTTLATPVLGHPGHGAPSLHQHPTEFPLLALLAVAGLASLGVALLLRSLRRRERTRSGH</sequence>
<dbReference type="Proteomes" id="UP000219993">
    <property type="component" value="Chromosome"/>
</dbReference>
<feature type="transmembrane region" description="Helical" evidence="1">
    <location>
        <begin position="38"/>
        <end position="58"/>
    </location>
</feature>
<keyword evidence="1" id="KW-0812">Transmembrane</keyword>
<dbReference type="KEGG" id="hbe:BEI_2062"/>
<accession>A0A291P854</accession>